<feature type="signal peptide" evidence="1">
    <location>
        <begin position="1"/>
        <end position="22"/>
    </location>
</feature>
<gene>
    <name evidence="3" type="ORF">B7Z01_08085</name>
</gene>
<accession>A0A258FPL6</accession>
<dbReference type="InterPro" id="IPR029068">
    <property type="entry name" value="Glyas_Bleomycin-R_OHBP_Dase"/>
</dbReference>
<dbReference type="AlphaFoldDB" id="A0A258FPL6"/>
<organism evidence="3 4">
    <name type="scientific">Brevundimonas subvibrioides</name>
    <dbReference type="NCBI Taxonomy" id="74313"/>
    <lineage>
        <taxon>Bacteria</taxon>
        <taxon>Pseudomonadati</taxon>
        <taxon>Pseudomonadota</taxon>
        <taxon>Alphaproteobacteria</taxon>
        <taxon>Caulobacterales</taxon>
        <taxon>Caulobacteraceae</taxon>
        <taxon>Brevundimonas</taxon>
    </lineage>
</organism>
<reference evidence="3 4" key="1">
    <citation type="submission" date="2017-03" db="EMBL/GenBank/DDBJ databases">
        <title>Lifting the veil on microbial sulfur biogeochemistry in mining wastewaters.</title>
        <authorList>
            <person name="Kantor R.S."/>
            <person name="Colenbrander Nelson T."/>
            <person name="Marshall S."/>
            <person name="Bennett D."/>
            <person name="Apte S."/>
            <person name="Camacho D."/>
            <person name="Thomas B.C."/>
            <person name="Warren L.A."/>
            <person name="Banfield J.F."/>
        </authorList>
    </citation>
    <scope>NUCLEOTIDE SEQUENCE [LARGE SCALE GENOMIC DNA]</scope>
    <source>
        <strain evidence="3">32-69-9</strain>
    </source>
</reference>
<evidence type="ECO:0000313" key="3">
    <source>
        <dbReference type="EMBL" id="OYX33702.1"/>
    </source>
</evidence>
<name>A0A258FPL6_9CAUL</name>
<sequence length="181" mass="19238">MMPDRRAVLIGSALAPAVMAGAAVGQAPPSTGQLVRCALFVSDLEASTAFYRDGIGLPELLFEGALQGAPLERLLGLAEGAGVRFRILKAEGPPYGMIALFQVTGQDLTRVEKTQGSVNIGEGVLVFHRPDLDALAARLAPMGHAFIGPAERLVDTPQRRTDREVMLRDPDGVLINVIERA</sequence>
<evidence type="ECO:0000259" key="2">
    <source>
        <dbReference type="PROSITE" id="PS51819"/>
    </source>
</evidence>
<proteinExistence type="predicted"/>
<dbReference type="Proteomes" id="UP000215595">
    <property type="component" value="Unassembled WGS sequence"/>
</dbReference>
<dbReference type="Pfam" id="PF00903">
    <property type="entry name" value="Glyoxalase"/>
    <property type="match status" value="1"/>
</dbReference>
<comment type="caution">
    <text evidence="3">The sequence shown here is derived from an EMBL/GenBank/DDBJ whole genome shotgun (WGS) entry which is preliminary data.</text>
</comment>
<dbReference type="EMBL" id="NCEB01000014">
    <property type="protein sequence ID" value="OYX33702.1"/>
    <property type="molecule type" value="Genomic_DNA"/>
</dbReference>
<evidence type="ECO:0000313" key="4">
    <source>
        <dbReference type="Proteomes" id="UP000215595"/>
    </source>
</evidence>
<evidence type="ECO:0000256" key="1">
    <source>
        <dbReference type="SAM" id="SignalP"/>
    </source>
</evidence>
<dbReference type="CDD" id="cd06587">
    <property type="entry name" value="VOC"/>
    <property type="match status" value="1"/>
</dbReference>
<protein>
    <recommendedName>
        <fullName evidence="2">VOC domain-containing protein</fullName>
    </recommendedName>
</protein>
<dbReference type="InterPro" id="IPR004360">
    <property type="entry name" value="Glyas_Fos-R_dOase_dom"/>
</dbReference>
<feature type="domain" description="VOC" evidence="2">
    <location>
        <begin position="33"/>
        <end position="180"/>
    </location>
</feature>
<dbReference type="PROSITE" id="PS51819">
    <property type="entry name" value="VOC"/>
    <property type="match status" value="1"/>
</dbReference>
<feature type="chain" id="PRO_5013260147" description="VOC domain-containing protein" evidence="1">
    <location>
        <begin position="23"/>
        <end position="181"/>
    </location>
</feature>
<dbReference type="SUPFAM" id="SSF54593">
    <property type="entry name" value="Glyoxalase/Bleomycin resistance protein/Dihydroxybiphenyl dioxygenase"/>
    <property type="match status" value="1"/>
</dbReference>
<keyword evidence="1" id="KW-0732">Signal</keyword>
<dbReference type="InterPro" id="IPR037523">
    <property type="entry name" value="VOC_core"/>
</dbReference>
<dbReference type="Gene3D" id="3.10.180.10">
    <property type="entry name" value="2,3-Dihydroxybiphenyl 1,2-Dioxygenase, domain 1"/>
    <property type="match status" value="1"/>
</dbReference>